<evidence type="ECO:0000313" key="2">
    <source>
        <dbReference type="Proteomes" id="UP000784294"/>
    </source>
</evidence>
<proteinExistence type="predicted"/>
<dbReference type="AlphaFoldDB" id="A0A448X2W5"/>
<evidence type="ECO:0000313" key="1">
    <source>
        <dbReference type="EMBL" id="VEL26373.1"/>
    </source>
</evidence>
<protein>
    <submittedName>
        <fullName evidence="1">Uncharacterized protein</fullName>
    </submittedName>
</protein>
<keyword evidence="2" id="KW-1185">Reference proteome</keyword>
<dbReference type="EMBL" id="CAAALY010079839">
    <property type="protein sequence ID" value="VEL26373.1"/>
    <property type="molecule type" value="Genomic_DNA"/>
</dbReference>
<organism evidence="1 2">
    <name type="scientific">Protopolystoma xenopodis</name>
    <dbReference type="NCBI Taxonomy" id="117903"/>
    <lineage>
        <taxon>Eukaryota</taxon>
        <taxon>Metazoa</taxon>
        <taxon>Spiralia</taxon>
        <taxon>Lophotrochozoa</taxon>
        <taxon>Platyhelminthes</taxon>
        <taxon>Monogenea</taxon>
        <taxon>Polyopisthocotylea</taxon>
        <taxon>Polystomatidea</taxon>
        <taxon>Polystomatidae</taxon>
        <taxon>Protopolystoma</taxon>
    </lineage>
</organism>
<comment type="caution">
    <text evidence="1">The sequence shown here is derived from an EMBL/GenBank/DDBJ whole genome shotgun (WGS) entry which is preliminary data.</text>
</comment>
<gene>
    <name evidence="1" type="ORF">PXEA_LOCUS19813</name>
</gene>
<accession>A0A448X2W5</accession>
<dbReference type="Proteomes" id="UP000784294">
    <property type="component" value="Unassembled WGS sequence"/>
</dbReference>
<sequence length="105" mass="12285">MARVRLGLLNLSFNNSAKFECETIFQQTGGDKTESRKLYASGNREPLRRRNLSQKSITHRLPWQVRLDLIRSKASSTRLEKNYFKYRSALRNTTKRYVVGEPVHV</sequence>
<reference evidence="1" key="1">
    <citation type="submission" date="2018-11" db="EMBL/GenBank/DDBJ databases">
        <authorList>
            <consortium name="Pathogen Informatics"/>
        </authorList>
    </citation>
    <scope>NUCLEOTIDE SEQUENCE</scope>
</reference>
<name>A0A448X2W5_9PLAT</name>